<evidence type="ECO:0000256" key="6">
    <source>
        <dbReference type="PIRSR" id="PIRSR602678-1"/>
    </source>
</evidence>
<dbReference type="Gene3D" id="3.30.70.120">
    <property type="match status" value="1"/>
</dbReference>
<dbReference type="Proteomes" id="UP000238739">
    <property type="component" value="Unassembled WGS sequence"/>
</dbReference>
<dbReference type="PANTHER" id="PTHR13799">
    <property type="entry name" value="NGG1 INTERACTING FACTOR 3"/>
    <property type="match status" value="1"/>
</dbReference>
<comment type="similarity">
    <text evidence="1 5">Belongs to the GTP cyclohydrolase I type 2/NIF3 family.</text>
</comment>
<gene>
    <name evidence="7" type="primary">yqfO</name>
    <name evidence="7" type="ORF">LFUMFP_260015</name>
</gene>
<dbReference type="EMBL" id="OGVC01000019">
    <property type="protein sequence ID" value="SPC38727.1"/>
    <property type="molecule type" value="Genomic_DNA"/>
</dbReference>
<comment type="subunit">
    <text evidence="2">Homohexamer.</text>
</comment>
<protein>
    <recommendedName>
        <fullName evidence="3 5">GTP cyclohydrolase 1 type 2 homolog</fullName>
    </recommendedName>
</protein>
<feature type="binding site" evidence="6">
    <location>
        <position position="68"/>
    </location>
    <ligand>
        <name>a divalent metal cation</name>
        <dbReference type="ChEBI" id="CHEBI:60240"/>
        <label>1</label>
    </ligand>
</feature>
<name>A0A2N9DW09_9LACO</name>
<keyword evidence="4 5" id="KW-0479">Metal-binding</keyword>
<evidence type="ECO:0000256" key="3">
    <source>
        <dbReference type="ARBA" id="ARBA00022112"/>
    </source>
</evidence>
<evidence type="ECO:0000256" key="5">
    <source>
        <dbReference type="PIRNR" id="PIRNR037489"/>
    </source>
</evidence>
<dbReference type="InterPro" id="IPR002678">
    <property type="entry name" value="DUF34/NIF3"/>
</dbReference>
<feature type="binding site" evidence="6">
    <location>
        <position position="106"/>
    </location>
    <ligand>
        <name>a divalent metal cation</name>
        <dbReference type="ChEBI" id="CHEBI:60240"/>
        <label>1</label>
    </ligand>
</feature>
<reference evidence="7" key="1">
    <citation type="submission" date="2018-01" db="EMBL/GenBank/DDBJ databases">
        <authorList>
            <person name="Chaillou S."/>
        </authorList>
    </citation>
    <scope>NUCLEOTIDE SEQUENCE [LARGE SCALE GENOMIC DNA]</scope>
    <source>
        <strain evidence="7">MFPC41A2801</strain>
    </source>
</reference>
<feature type="binding site" evidence="6">
    <location>
        <position position="336"/>
    </location>
    <ligand>
        <name>a divalent metal cation</name>
        <dbReference type="ChEBI" id="CHEBI:60240"/>
        <label>1</label>
    </ligand>
</feature>
<dbReference type="InterPro" id="IPR017221">
    <property type="entry name" value="DUF34/NIF3_bac"/>
</dbReference>
<evidence type="ECO:0000313" key="7">
    <source>
        <dbReference type="EMBL" id="SPC38727.1"/>
    </source>
</evidence>
<dbReference type="Pfam" id="PF01784">
    <property type="entry name" value="DUF34_NIF3"/>
    <property type="match status" value="1"/>
</dbReference>
<proteinExistence type="inferred from homology"/>
<evidence type="ECO:0000313" key="8">
    <source>
        <dbReference type="Proteomes" id="UP000238739"/>
    </source>
</evidence>
<feature type="binding site" evidence="6">
    <location>
        <position position="333"/>
    </location>
    <ligand>
        <name>a divalent metal cation</name>
        <dbReference type="ChEBI" id="CHEBI:60240"/>
        <label>1</label>
    </ligand>
</feature>
<keyword evidence="8" id="KW-1185">Reference proteome</keyword>
<organism evidence="7 8">
    <name type="scientific">Latilactobacillus fuchuensis</name>
    <dbReference type="NCBI Taxonomy" id="164393"/>
    <lineage>
        <taxon>Bacteria</taxon>
        <taxon>Bacillati</taxon>
        <taxon>Bacillota</taxon>
        <taxon>Bacilli</taxon>
        <taxon>Lactobacillales</taxon>
        <taxon>Lactobacillaceae</taxon>
        <taxon>Latilactobacillus</taxon>
    </lineage>
</organism>
<dbReference type="InterPro" id="IPR036069">
    <property type="entry name" value="DUF34/NIF3_sf"/>
</dbReference>
<dbReference type="Gene3D" id="3.40.1390.30">
    <property type="entry name" value="NIF3 (NGG1p interacting factor 3)-like"/>
    <property type="match status" value="1"/>
</dbReference>
<dbReference type="GO" id="GO:0016787">
    <property type="term" value="F:hydrolase activity"/>
    <property type="evidence" value="ECO:0007669"/>
    <property type="project" value="UniProtKB-KW"/>
</dbReference>
<feature type="binding site" evidence="6">
    <location>
        <position position="67"/>
    </location>
    <ligand>
        <name>a divalent metal cation</name>
        <dbReference type="ChEBI" id="CHEBI:60240"/>
        <label>1</label>
    </ligand>
</feature>
<dbReference type="FunFam" id="3.40.1390.30:FF:000001">
    <property type="entry name" value="GTP cyclohydrolase 1 type 2"/>
    <property type="match status" value="1"/>
</dbReference>
<evidence type="ECO:0000256" key="1">
    <source>
        <dbReference type="ARBA" id="ARBA00006964"/>
    </source>
</evidence>
<dbReference type="PIRSF" id="PIRSF037489">
    <property type="entry name" value="UCP037489_NIF3_YqfO"/>
    <property type="match status" value="1"/>
</dbReference>
<dbReference type="NCBIfam" id="TIGR00486">
    <property type="entry name" value="YbgI_SA1388"/>
    <property type="match status" value="1"/>
</dbReference>
<dbReference type="AlphaFoldDB" id="A0A2N9DW09"/>
<comment type="caution">
    <text evidence="7">The sequence shown here is derived from an EMBL/GenBank/DDBJ whole genome shotgun (WGS) entry which is preliminary data.</text>
</comment>
<sequence>MAMMIAADLISAIEKYAPLALKEEHDPTGFQIGRRDKVVKRVLVTLDVRPEVVQEAIDQNIDFIFAHHPVMFRPARNLDLAIPQNQMYADLIRHDITVYAAHTNLDKTQGGMNDWLAKALQLTDVEPFNVTSYVPMAKLVTFVPVSHEKTVREALNRAGAGCIGDYTDCSFSSTGTGRFTPDALATPFIGQKNQAEAVTEVKLEVTFPQSQAPQMIAAMLAAHPYQEPVYDLISLANQQQPIGIGRIGQAATPMTVRDYAQFVCETFDVAGLRLISNTPDKVVKRVAIVGGDGGKFYPAAIQAHADVYITGDVYYHTGHDMLADGLSVIDPGHHIESIVKTEMSRIFEQWAQENDWQVEIIKSWQKTDPFTFIFNAK</sequence>
<dbReference type="InterPro" id="IPR015867">
    <property type="entry name" value="N-reg_PII/ATP_PRibTrfase_C"/>
</dbReference>
<evidence type="ECO:0000256" key="4">
    <source>
        <dbReference type="ARBA" id="ARBA00022723"/>
    </source>
</evidence>
<dbReference type="SUPFAM" id="SSF102705">
    <property type="entry name" value="NIF3 (NGG1p interacting factor 3)-like"/>
    <property type="match status" value="1"/>
</dbReference>
<accession>A0A2N9DW09</accession>
<dbReference type="GO" id="GO:0005737">
    <property type="term" value="C:cytoplasm"/>
    <property type="evidence" value="ECO:0007669"/>
    <property type="project" value="TreeGrafter"/>
</dbReference>
<evidence type="ECO:0000256" key="2">
    <source>
        <dbReference type="ARBA" id="ARBA00011643"/>
    </source>
</evidence>
<dbReference type="PANTHER" id="PTHR13799:SF14">
    <property type="entry name" value="GTP CYCLOHYDROLASE 1 TYPE 2 HOMOLOG"/>
    <property type="match status" value="1"/>
</dbReference>
<dbReference type="GO" id="GO:0046872">
    <property type="term" value="F:metal ion binding"/>
    <property type="evidence" value="ECO:0007669"/>
    <property type="project" value="UniProtKB-UniRule"/>
</dbReference>